<comment type="caution">
    <text evidence="7">The sequence shown here is derived from an EMBL/GenBank/DDBJ whole genome shotgun (WGS) entry which is preliminary data.</text>
</comment>
<dbReference type="GO" id="GO:0003677">
    <property type="term" value="F:DNA binding"/>
    <property type="evidence" value="ECO:0007669"/>
    <property type="project" value="UniProtKB-UniRule"/>
</dbReference>
<dbReference type="SUPFAM" id="SSF57716">
    <property type="entry name" value="Glucocorticoid receptor-like (DNA-binding domain)"/>
    <property type="match status" value="1"/>
</dbReference>
<evidence type="ECO:0000256" key="4">
    <source>
        <dbReference type="ARBA" id="ARBA00023125"/>
    </source>
</evidence>
<evidence type="ECO:0000313" key="7">
    <source>
        <dbReference type="EMBL" id="KAK8755109.1"/>
    </source>
</evidence>
<keyword evidence="2 5" id="KW-0863">Zinc-finger</keyword>
<sequence length="120" mass="13644">MDENCAEHLCKRRVCMCGVYSLHRFPAAPEKCREWEIALNRKNFKPSKLARVCSVHFIDGKPTALNPCPMLKLGYAKKVTRGRRPILRTLQPKAASVQIMDSQGSCLQLNILAIKLDHLR</sequence>
<feature type="domain" description="THAP-type" evidence="6">
    <location>
        <begin position="1"/>
        <end position="88"/>
    </location>
</feature>
<evidence type="ECO:0000256" key="5">
    <source>
        <dbReference type="PROSITE-ProRule" id="PRU00309"/>
    </source>
</evidence>
<gene>
    <name evidence="7" type="ORF">V5799_002191</name>
</gene>
<dbReference type="Pfam" id="PF05485">
    <property type="entry name" value="THAP"/>
    <property type="match status" value="1"/>
</dbReference>
<keyword evidence="1" id="KW-0479">Metal-binding</keyword>
<dbReference type="InterPro" id="IPR006612">
    <property type="entry name" value="THAP_Znf"/>
</dbReference>
<reference evidence="7 8" key="1">
    <citation type="journal article" date="2023" name="Arcadia Sci">
        <title>De novo assembly of a long-read Amblyomma americanum tick genome.</title>
        <authorList>
            <person name="Chou S."/>
            <person name="Poskanzer K.E."/>
            <person name="Rollins M."/>
            <person name="Thuy-Boun P.S."/>
        </authorList>
    </citation>
    <scope>NUCLEOTIDE SEQUENCE [LARGE SCALE GENOMIC DNA]</scope>
    <source>
        <strain evidence="7">F_SG_1</strain>
        <tissue evidence="7">Salivary glands</tissue>
    </source>
</reference>
<accession>A0AAQ4CY19</accession>
<keyword evidence="8" id="KW-1185">Reference proteome</keyword>
<dbReference type="InterPro" id="IPR038441">
    <property type="entry name" value="THAP_Znf_sf"/>
</dbReference>
<dbReference type="Gene3D" id="6.20.210.20">
    <property type="entry name" value="THAP domain"/>
    <property type="match status" value="1"/>
</dbReference>
<organism evidence="7 8">
    <name type="scientific">Amblyomma americanum</name>
    <name type="common">Lone star tick</name>
    <dbReference type="NCBI Taxonomy" id="6943"/>
    <lineage>
        <taxon>Eukaryota</taxon>
        <taxon>Metazoa</taxon>
        <taxon>Ecdysozoa</taxon>
        <taxon>Arthropoda</taxon>
        <taxon>Chelicerata</taxon>
        <taxon>Arachnida</taxon>
        <taxon>Acari</taxon>
        <taxon>Parasitiformes</taxon>
        <taxon>Ixodida</taxon>
        <taxon>Ixodoidea</taxon>
        <taxon>Ixodidae</taxon>
        <taxon>Amblyomminae</taxon>
        <taxon>Amblyomma</taxon>
    </lineage>
</organism>
<proteinExistence type="predicted"/>
<keyword evidence="4 5" id="KW-0238">DNA-binding</keyword>
<keyword evidence="3" id="KW-0862">Zinc</keyword>
<dbReference type="PROSITE" id="PS50950">
    <property type="entry name" value="ZF_THAP"/>
    <property type="match status" value="1"/>
</dbReference>
<dbReference type="AlphaFoldDB" id="A0AAQ4CY19"/>
<protein>
    <recommendedName>
        <fullName evidence="6">THAP-type domain-containing protein</fullName>
    </recommendedName>
</protein>
<dbReference type="GO" id="GO:0008270">
    <property type="term" value="F:zinc ion binding"/>
    <property type="evidence" value="ECO:0007669"/>
    <property type="project" value="UniProtKB-KW"/>
</dbReference>
<dbReference type="EMBL" id="JARKHS020036721">
    <property type="protein sequence ID" value="KAK8755109.1"/>
    <property type="molecule type" value="Genomic_DNA"/>
</dbReference>
<evidence type="ECO:0000256" key="3">
    <source>
        <dbReference type="ARBA" id="ARBA00022833"/>
    </source>
</evidence>
<evidence type="ECO:0000313" key="8">
    <source>
        <dbReference type="Proteomes" id="UP001321473"/>
    </source>
</evidence>
<evidence type="ECO:0000259" key="6">
    <source>
        <dbReference type="PROSITE" id="PS50950"/>
    </source>
</evidence>
<name>A0AAQ4CY19_AMBAM</name>
<evidence type="ECO:0000256" key="2">
    <source>
        <dbReference type="ARBA" id="ARBA00022771"/>
    </source>
</evidence>
<dbReference type="Proteomes" id="UP001321473">
    <property type="component" value="Unassembled WGS sequence"/>
</dbReference>
<evidence type="ECO:0000256" key="1">
    <source>
        <dbReference type="ARBA" id="ARBA00022723"/>
    </source>
</evidence>